<dbReference type="InterPro" id="IPR003772">
    <property type="entry name" value="YceD"/>
</dbReference>
<evidence type="ECO:0000313" key="1">
    <source>
        <dbReference type="Proteomes" id="UP000504607"/>
    </source>
</evidence>
<accession>A0A6I9S903</accession>
<dbReference type="KEGG" id="egu:105055361"/>
<dbReference type="InParanoid" id="A0A6I9S903"/>
<dbReference type="Proteomes" id="UP000504607">
    <property type="component" value="Chromosome 12"/>
</dbReference>
<sequence>MALLFPSSSLFRSPLLQTIRTNPHAPKSTLFCSILNPKPPFLSLTLKSLMFPSQIHLKNPSFLLKASSFTFSEATDFATTADGVGDEDEDLASSPWEGAVVYRRDASVTHLEYSTTLERLGLGKLSSGLSRSRASAMGIRLPARRGKEAPFGDGETPVLISVDVTRRKRRLKLDGIVRTVITLGCNRCAEPAAECVFSNFTLLLTEDPIEEPDVINMGVIYGEDKAKTSTESSHNEEEDDEKQIDLDDRLYFPAEKEEIDLSKHIRDIVHVEITINAICDANCKGLCLKCGTNLNKRKCNCKEVVQDKGREYGPLKGLKKQMQQG</sequence>
<dbReference type="FunCoup" id="A0A6I9S903">
    <property type="interactions" value="1202"/>
</dbReference>
<keyword evidence="1" id="KW-1185">Reference proteome</keyword>
<dbReference type="RefSeq" id="XP_010935425.1">
    <property type="nucleotide sequence ID" value="XM_010937123.3"/>
</dbReference>
<dbReference type="AlphaFoldDB" id="A0A6I9S903"/>
<organism evidence="1 2">
    <name type="scientific">Elaeis guineensis var. tenera</name>
    <name type="common">Oil palm</name>
    <dbReference type="NCBI Taxonomy" id="51953"/>
    <lineage>
        <taxon>Eukaryota</taxon>
        <taxon>Viridiplantae</taxon>
        <taxon>Streptophyta</taxon>
        <taxon>Embryophyta</taxon>
        <taxon>Tracheophyta</taxon>
        <taxon>Spermatophyta</taxon>
        <taxon>Magnoliopsida</taxon>
        <taxon>Liliopsida</taxon>
        <taxon>Arecaceae</taxon>
        <taxon>Arecoideae</taxon>
        <taxon>Cocoseae</taxon>
        <taxon>Elaeidinae</taxon>
        <taxon>Elaeis</taxon>
    </lineage>
</organism>
<protein>
    <submittedName>
        <fullName evidence="2">Large ribosomal RNA subunit accumulation protein YCED homolog 1, chloroplastic</fullName>
    </submittedName>
</protein>
<dbReference type="Pfam" id="PF02620">
    <property type="entry name" value="YceD"/>
    <property type="match status" value="1"/>
</dbReference>
<dbReference type="GeneID" id="105055361"/>
<gene>
    <name evidence="2" type="primary">LOC105055361</name>
</gene>
<dbReference type="PANTHER" id="PTHR34374:SF1">
    <property type="entry name" value="LARGE RIBOSOMAL RNA SUBUNIT ACCUMULATION PROTEIN YCED HOMOLOG 1, CHLOROPLASTIC"/>
    <property type="match status" value="1"/>
</dbReference>
<reference evidence="2" key="1">
    <citation type="submission" date="2025-08" db="UniProtKB">
        <authorList>
            <consortium name="RefSeq"/>
        </authorList>
    </citation>
    <scope>IDENTIFICATION</scope>
</reference>
<proteinExistence type="predicted"/>
<evidence type="ECO:0000313" key="2">
    <source>
        <dbReference type="RefSeq" id="XP_010935425.1"/>
    </source>
</evidence>
<dbReference type="OrthoDB" id="1931432at2759"/>
<dbReference type="PANTHER" id="PTHR34374">
    <property type="entry name" value="LARGE RIBOSOMAL RNA SUBUNIT ACCUMULATION PROTEIN YCED HOMOLOG 1, CHLOROPLASTIC"/>
    <property type="match status" value="1"/>
</dbReference>
<name>A0A6I9S903_ELAGV</name>